<dbReference type="InterPro" id="IPR051603">
    <property type="entry name" value="Zinc-ADH_QOR/CCCR"/>
</dbReference>
<evidence type="ECO:0000313" key="4">
    <source>
        <dbReference type="Proteomes" id="UP000752647"/>
    </source>
</evidence>
<keyword evidence="1" id="KW-0521">NADP</keyword>
<name>A0A9Q3SVB5_9LACO</name>
<proteinExistence type="predicted"/>
<dbReference type="Gene3D" id="3.40.50.720">
    <property type="entry name" value="NAD(P)-binding Rossmann-like Domain"/>
    <property type="match status" value="1"/>
</dbReference>
<dbReference type="InterPro" id="IPR036291">
    <property type="entry name" value="NAD(P)-bd_dom_sf"/>
</dbReference>
<dbReference type="CDD" id="cd05289">
    <property type="entry name" value="MDR_like_2"/>
    <property type="match status" value="1"/>
</dbReference>
<dbReference type="SMART" id="SM00829">
    <property type="entry name" value="PKS_ER"/>
    <property type="match status" value="1"/>
</dbReference>
<comment type="caution">
    <text evidence="3">The sequence shown here is derived from an EMBL/GenBank/DDBJ whole genome shotgun (WGS) entry which is preliminary data.</text>
</comment>
<dbReference type="InterPro" id="IPR020843">
    <property type="entry name" value="ER"/>
</dbReference>
<dbReference type="Proteomes" id="UP000752647">
    <property type="component" value="Unassembled WGS sequence"/>
</dbReference>
<evidence type="ECO:0000256" key="1">
    <source>
        <dbReference type="ARBA" id="ARBA00022857"/>
    </source>
</evidence>
<protein>
    <submittedName>
        <fullName evidence="3">NADP-dependent oxidoreductase</fullName>
    </submittedName>
</protein>
<dbReference type="SUPFAM" id="SSF50129">
    <property type="entry name" value="GroES-like"/>
    <property type="match status" value="1"/>
</dbReference>
<feature type="domain" description="Enoyl reductase (ER)" evidence="2">
    <location>
        <begin position="10"/>
        <end position="297"/>
    </location>
</feature>
<dbReference type="Pfam" id="PF08240">
    <property type="entry name" value="ADH_N"/>
    <property type="match status" value="1"/>
</dbReference>
<dbReference type="EMBL" id="JAHBFI010000001">
    <property type="protein sequence ID" value="MBZ5961600.1"/>
    <property type="molecule type" value="Genomic_DNA"/>
</dbReference>
<dbReference type="PANTHER" id="PTHR44154:SF1">
    <property type="entry name" value="QUINONE OXIDOREDUCTASE"/>
    <property type="match status" value="1"/>
</dbReference>
<reference evidence="3" key="1">
    <citation type="submission" date="2021-05" db="EMBL/GenBank/DDBJ databases">
        <title>Pangenome of Leuconostoc gelidum warrants species status for Leuconostoc gelidum subsp. gasicomitatum.</title>
        <authorList>
            <person name="Johansson P."/>
            <person name="Sade E."/>
            <person name="Hultman J."/>
            <person name="Auvinen P."/>
            <person name="Bjorkroth J."/>
        </authorList>
    </citation>
    <scope>NUCLEOTIDE SEQUENCE</scope>
    <source>
        <strain evidence="3">A.21.4</strain>
    </source>
</reference>
<dbReference type="InterPro" id="IPR013149">
    <property type="entry name" value="ADH-like_C"/>
</dbReference>
<dbReference type="AlphaFoldDB" id="A0A9Q3SVB5"/>
<dbReference type="Pfam" id="PF00107">
    <property type="entry name" value="ADH_zinc_N"/>
    <property type="match status" value="1"/>
</dbReference>
<organism evidence="3 4">
    <name type="scientific">Leuconostoc gasicomitatum</name>
    <dbReference type="NCBI Taxonomy" id="115778"/>
    <lineage>
        <taxon>Bacteria</taxon>
        <taxon>Bacillati</taxon>
        <taxon>Bacillota</taxon>
        <taxon>Bacilli</taxon>
        <taxon>Lactobacillales</taxon>
        <taxon>Lactobacillaceae</taxon>
        <taxon>Leuconostoc</taxon>
        <taxon>Leuconostoc gelidum group</taxon>
    </lineage>
</organism>
<dbReference type="RefSeq" id="WP_224143906.1">
    <property type="nucleotide sequence ID" value="NZ_CBCPIF010000001.1"/>
</dbReference>
<dbReference type="PANTHER" id="PTHR44154">
    <property type="entry name" value="QUINONE OXIDOREDUCTASE"/>
    <property type="match status" value="1"/>
</dbReference>
<accession>A0A9Q3SVB5</accession>
<dbReference type="GO" id="GO:0016491">
    <property type="term" value="F:oxidoreductase activity"/>
    <property type="evidence" value="ECO:0007669"/>
    <property type="project" value="InterPro"/>
</dbReference>
<dbReference type="InterPro" id="IPR013154">
    <property type="entry name" value="ADH-like_N"/>
</dbReference>
<dbReference type="SUPFAM" id="SSF51735">
    <property type="entry name" value="NAD(P)-binding Rossmann-fold domains"/>
    <property type="match status" value="1"/>
</dbReference>
<gene>
    <name evidence="3" type="ORF">KIJ12_00190</name>
</gene>
<sequence length="300" mass="32319">MYAIEMIDYGDVDVLVATKTAVQPIIKPTQVLVKQHATAIDPYDVKFRQGLMGQEKTVPLIPGSSVAGEIIALGEEVTGFTIGDRVAASPHLNSYAEFVALGRKTVAKIPDNVSYAQAAALALGAQTGYQIITEDLNVQADESVLILGGAGSVGLTALQMAKLRGVNEIFTTAVGEGISFLKQFDSNLHVIDARAEQLAKIIPEGVDVILDTIGHDTLKQALSVLKRTGRLMSLVGDDSDVRVTHGYLKSNGEQLRDLLQLVSEDKIKVIISDIKPFNVENLKTFQTLKHVIGKLVLTFE</sequence>
<dbReference type="InterPro" id="IPR011032">
    <property type="entry name" value="GroES-like_sf"/>
</dbReference>
<dbReference type="Gene3D" id="3.90.180.10">
    <property type="entry name" value="Medium-chain alcohol dehydrogenases, catalytic domain"/>
    <property type="match status" value="1"/>
</dbReference>
<evidence type="ECO:0000259" key="2">
    <source>
        <dbReference type="SMART" id="SM00829"/>
    </source>
</evidence>
<evidence type="ECO:0000313" key="3">
    <source>
        <dbReference type="EMBL" id="MBZ5961600.1"/>
    </source>
</evidence>